<sequence length="66" mass="7223">MSGRALWQALGFANERAFQRARQANQVPIPLYPLPGQARGVYARSDDLARYLAGLNPSPPDRSATP</sequence>
<accession>A0A091B1S1</accession>
<dbReference type="EMBL" id="AVCH01000182">
    <property type="protein sequence ID" value="KFN45482.1"/>
    <property type="molecule type" value="Genomic_DNA"/>
</dbReference>
<keyword evidence="2" id="KW-1185">Reference proteome</keyword>
<organism evidence="1 2">
    <name type="scientific">Arenimonas malthae CC-JY-1</name>
    <dbReference type="NCBI Taxonomy" id="1384054"/>
    <lineage>
        <taxon>Bacteria</taxon>
        <taxon>Pseudomonadati</taxon>
        <taxon>Pseudomonadota</taxon>
        <taxon>Gammaproteobacteria</taxon>
        <taxon>Lysobacterales</taxon>
        <taxon>Lysobacteraceae</taxon>
        <taxon>Arenimonas</taxon>
    </lineage>
</organism>
<gene>
    <name evidence="1" type="ORF">N790_02410</name>
</gene>
<dbReference type="AlphaFoldDB" id="A0A091B1S1"/>
<evidence type="ECO:0008006" key="3">
    <source>
        <dbReference type="Google" id="ProtNLM"/>
    </source>
</evidence>
<proteinExistence type="predicted"/>
<comment type="caution">
    <text evidence="1">The sequence shown here is derived from an EMBL/GenBank/DDBJ whole genome shotgun (WGS) entry which is preliminary data.</text>
</comment>
<reference evidence="1 2" key="1">
    <citation type="submission" date="2013-09" db="EMBL/GenBank/DDBJ databases">
        <title>Genome sequencing of Arenimonas malthae.</title>
        <authorList>
            <person name="Chen F."/>
            <person name="Wang G."/>
        </authorList>
    </citation>
    <scope>NUCLEOTIDE SEQUENCE [LARGE SCALE GENOMIC DNA]</scope>
    <source>
        <strain evidence="1 2">CC-JY-1</strain>
    </source>
</reference>
<name>A0A091B1S1_9GAMM</name>
<protein>
    <recommendedName>
        <fullName evidence="3">Pyocin activator protein PrtN</fullName>
    </recommendedName>
</protein>
<evidence type="ECO:0000313" key="2">
    <source>
        <dbReference type="Proteomes" id="UP000029392"/>
    </source>
</evidence>
<dbReference type="Proteomes" id="UP000029392">
    <property type="component" value="Unassembled WGS sequence"/>
</dbReference>
<evidence type="ECO:0000313" key="1">
    <source>
        <dbReference type="EMBL" id="KFN45482.1"/>
    </source>
</evidence>